<keyword evidence="6" id="KW-1185">Reference proteome</keyword>
<evidence type="ECO:0000256" key="4">
    <source>
        <dbReference type="SAM" id="MobiDB-lite"/>
    </source>
</evidence>
<dbReference type="GO" id="GO:0009295">
    <property type="term" value="C:nucleoid"/>
    <property type="evidence" value="ECO:0007669"/>
    <property type="project" value="TreeGrafter"/>
</dbReference>
<dbReference type="CDD" id="cd04496">
    <property type="entry name" value="SSB_OBF"/>
    <property type="match status" value="1"/>
</dbReference>
<evidence type="ECO:0000256" key="1">
    <source>
        <dbReference type="ARBA" id="ARBA00023125"/>
    </source>
</evidence>
<dbReference type="InterPro" id="IPR011344">
    <property type="entry name" value="ssDNA-bd"/>
</dbReference>
<dbReference type="NCBIfam" id="TIGR00621">
    <property type="entry name" value="ssb"/>
    <property type="match status" value="1"/>
</dbReference>
<organism evidence="5 6">
    <name type="scientific">Bogoriella caseilytica</name>
    <dbReference type="NCBI Taxonomy" id="56055"/>
    <lineage>
        <taxon>Bacteria</taxon>
        <taxon>Bacillati</taxon>
        <taxon>Actinomycetota</taxon>
        <taxon>Actinomycetes</taxon>
        <taxon>Micrococcales</taxon>
        <taxon>Bogoriellaceae</taxon>
        <taxon>Bogoriella</taxon>
    </lineage>
</organism>
<dbReference type="InterPro" id="IPR012340">
    <property type="entry name" value="NA-bd_OB-fold"/>
</dbReference>
<dbReference type="Pfam" id="PF00436">
    <property type="entry name" value="SSB"/>
    <property type="match status" value="1"/>
</dbReference>
<protein>
    <recommendedName>
        <fullName evidence="3">Single-stranded DNA-binding protein</fullName>
    </recommendedName>
</protein>
<dbReference type="SUPFAM" id="SSF50249">
    <property type="entry name" value="Nucleic acid-binding proteins"/>
    <property type="match status" value="1"/>
</dbReference>
<dbReference type="PANTHER" id="PTHR10302">
    <property type="entry name" value="SINGLE-STRANDED DNA-BINDING PROTEIN"/>
    <property type="match status" value="1"/>
</dbReference>
<evidence type="ECO:0000313" key="5">
    <source>
        <dbReference type="EMBL" id="ROR73870.1"/>
    </source>
</evidence>
<dbReference type="EMBL" id="RKHK01000001">
    <property type="protein sequence ID" value="ROR73870.1"/>
    <property type="molecule type" value="Genomic_DNA"/>
</dbReference>
<dbReference type="Gene3D" id="2.40.50.140">
    <property type="entry name" value="Nucleic acid-binding proteins"/>
    <property type="match status" value="1"/>
</dbReference>
<comment type="caution">
    <text evidence="5">The sequence shown here is derived from an EMBL/GenBank/DDBJ whole genome shotgun (WGS) entry which is preliminary data.</text>
</comment>
<dbReference type="RefSeq" id="WP_123304237.1">
    <property type="nucleotide sequence ID" value="NZ_RKHK01000001.1"/>
</dbReference>
<feature type="compositionally biased region" description="Low complexity" evidence="4">
    <location>
        <begin position="138"/>
        <end position="154"/>
    </location>
</feature>
<dbReference type="GO" id="GO:0006260">
    <property type="term" value="P:DNA replication"/>
    <property type="evidence" value="ECO:0007669"/>
    <property type="project" value="InterPro"/>
</dbReference>
<name>A0A3N2BF90_9MICO</name>
<dbReference type="PANTHER" id="PTHR10302:SF27">
    <property type="entry name" value="SINGLE-STRANDED DNA-BINDING PROTEIN"/>
    <property type="match status" value="1"/>
</dbReference>
<dbReference type="PROSITE" id="PS50935">
    <property type="entry name" value="SSB"/>
    <property type="match status" value="1"/>
</dbReference>
<dbReference type="Proteomes" id="UP000280668">
    <property type="component" value="Unassembled WGS sequence"/>
</dbReference>
<dbReference type="OrthoDB" id="4427276at2"/>
<sequence>MSNEIEIAFTGFLAEDPKKIVAGENTYAEFRVGSTSRYFSRDEQEYVDRPTTWLTVKAWRELGENVVGSLRKGHPVLVRGELRTETWKNSDGENRSKEVVIASAVGPNLRLGTAAFTRTIRQSAEGGSGSASDSEHITATAARLAGAAEGQGARAAKELSSSPHSSGVEDSQWEARPEPAGAA</sequence>
<accession>A0A3N2BF90</accession>
<feature type="region of interest" description="Disordered" evidence="4">
    <location>
        <begin position="122"/>
        <end position="183"/>
    </location>
</feature>
<reference evidence="5 6" key="1">
    <citation type="submission" date="2018-11" db="EMBL/GenBank/DDBJ databases">
        <title>Sequencing the genomes of 1000 actinobacteria strains.</title>
        <authorList>
            <person name="Klenk H.-P."/>
        </authorList>
    </citation>
    <scope>NUCLEOTIDE SEQUENCE [LARGE SCALE GENOMIC DNA]</scope>
    <source>
        <strain evidence="5 6">DSM 11294</strain>
    </source>
</reference>
<evidence type="ECO:0000256" key="3">
    <source>
        <dbReference type="RuleBase" id="RU000524"/>
    </source>
</evidence>
<keyword evidence="1 2" id="KW-0238">DNA-binding</keyword>
<evidence type="ECO:0000256" key="2">
    <source>
        <dbReference type="PROSITE-ProRule" id="PRU00252"/>
    </source>
</evidence>
<dbReference type="AlphaFoldDB" id="A0A3N2BF90"/>
<dbReference type="GO" id="GO:0003697">
    <property type="term" value="F:single-stranded DNA binding"/>
    <property type="evidence" value="ECO:0007669"/>
    <property type="project" value="InterPro"/>
</dbReference>
<dbReference type="InterPro" id="IPR000424">
    <property type="entry name" value="Primosome_PriB/ssb"/>
</dbReference>
<feature type="compositionally biased region" description="Polar residues" evidence="4">
    <location>
        <begin position="159"/>
        <end position="169"/>
    </location>
</feature>
<gene>
    <name evidence="5" type="ORF">EDD31_2263</name>
</gene>
<evidence type="ECO:0000313" key="6">
    <source>
        <dbReference type="Proteomes" id="UP000280668"/>
    </source>
</evidence>
<proteinExistence type="predicted"/>